<dbReference type="OrthoDB" id="5873510at2759"/>
<name>A0A0M3JME7_ANISI</name>
<proteinExistence type="predicted"/>
<organism evidence="3">
    <name type="scientific">Anisakis simplex</name>
    <name type="common">Herring worm</name>
    <dbReference type="NCBI Taxonomy" id="6269"/>
    <lineage>
        <taxon>Eukaryota</taxon>
        <taxon>Metazoa</taxon>
        <taxon>Ecdysozoa</taxon>
        <taxon>Nematoda</taxon>
        <taxon>Chromadorea</taxon>
        <taxon>Rhabditida</taxon>
        <taxon>Spirurina</taxon>
        <taxon>Ascaridomorpha</taxon>
        <taxon>Ascaridoidea</taxon>
        <taxon>Anisakidae</taxon>
        <taxon>Anisakis</taxon>
        <taxon>Anisakis simplex complex</taxon>
    </lineage>
</organism>
<protein>
    <submittedName>
        <fullName evidence="3">Ig-like domain-containing protein</fullName>
    </submittedName>
</protein>
<accession>A0A0M3JME7</accession>
<evidence type="ECO:0000313" key="3">
    <source>
        <dbReference type="WBParaSite" id="ASIM_0000883201-mRNA-1"/>
    </source>
</evidence>
<sequence length="80" mass="9519">MKQSYSGDYELFLNGTMRIDDPDEIRHFECAIDHSVLPQRKRRQLHTSSFEPQFTLRPQNRAYREGDVVRVDCEVNHSNH</sequence>
<reference evidence="3" key="1">
    <citation type="submission" date="2017-02" db="UniProtKB">
        <authorList>
            <consortium name="WormBaseParasite"/>
        </authorList>
    </citation>
    <scope>IDENTIFICATION</scope>
</reference>
<dbReference type="AlphaFoldDB" id="A0A0M3JME7"/>
<evidence type="ECO:0000313" key="2">
    <source>
        <dbReference type="Proteomes" id="UP000267096"/>
    </source>
</evidence>
<reference evidence="1 2" key="2">
    <citation type="submission" date="2018-11" db="EMBL/GenBank/DDBJ databases">
        <authorList>
            <consortium name="Pathogen Informatics"/>
        </authorList>
    </citation>
    <scope>NUCLEOTIDE SEQUENCE [LARGE SCALE GENOMIC DNA]</scope>
</reference>
<dbReference type="EMBL" id="UYRR01023765">
    <property type="protein sequence ID" value="VDK32988.1"/>
    <property type="molecule type" value="Genomic_DNA"/>
</dbReference>
<dbReference type="Proteomes" id="UP000267096">
    <property type="component" value="Unassembled WGS sequence"/>
</dbReference>
<evidence type="ECO:0000313" key="1">
    <source>
        <dbReference type="EMBL" id="VDK32988.1"/>
    </source>
</evidence>
<keyword evidence="2" id="KW-1185">Reference proteome</keyword>
<dbReference type="WBParaSite" id="ASIM_0000883201-mRNA-1">
    <property type="protein sequence ID" value="ASIM_0000883201-mRNA-1"/>
    <property type="gene ID" value="ASIM_0000883201"/>
</dbReference>
<gene>
    <name evidence="1" type="ORF">ASIM_LOCUS8580</name>
</gene>